<gene>
    <name evidence="9" type="primary">cobA</name>
    <name evidence="9" type="ORF">DN068_16455</name>
</gene>
<dbReference type="AlphaFoldDB" id="A0A2W2B621"/>
<dbReference type="GO" id="GO:0032259">
    <property type="term" value="P:methylation"/>
    <property type="evidence" value="ECO:0007669"/>
    <property type="project" value="UniProtKB-KW"/>
</dbReference>
<dbReference type="Gene3D" id="3.40.1010.10">
    <property type="entry name" value="Cobalt-precorrin-4 Transmethylase, Domain 1"/>
    <property type="match status" value="1"/>
</dbReference>
<keyword evidence="5" id="KW-0949">S-adenosyl-L-methionine</keyword>
<dbReference type="EC" id="2.1.1.107" evidence="2"/>
<dbReference type="OrthoDB" id="9815856at2"/>
<protein>
    <recommendedName>
        <fullName evidence="2">uroporphyrinogen-III C-methyltransferase</fullName>
        <ecNumber evidence="2">2.1.1.107</ecNumber>
    </recommendedName>
</protein>
<proteinExistence type="inferred from homology"/>
<evidence type="ECO:0000256" key="1">
    <source>
        <dbReference type="ARBA" id="ARBA00005879"/>
    </source>
</evidence>
<evidence type="ECO:0000313" key="9">
    <source>
        <dbReference type="EMBL" id="PZF71659.1"/>
    </source>
</evidence>
<feature type="domain" description="Tetrapyrrole methylase" evidence="8">
    <location>
        <begin position="5"/>
        <end position="217"/>
    </location>
</feature>
<dbReference type="NCBIfam" id="TIGR01469">
    <property type="entry name" value="cobA_cysG_Cterm"/>
    <property type="match status" value="1"/>
</dbReference>
<dbReference type="InterPro" id="IPR000878">
    <property type="entry name" value="4pyrrol_Mease"/>
</dbReference>
<dbReference type="Pfam" id="PF00590">
    <property type="entry name" value="TP_methylase"/>
    <property type="match status" value="1"/>
</dbReference>
<evidence type="ECO:0000256" key="5">
    <source>
        <dbReference type="ARBA" id="ARBA00022691"/>
    </source>
</evidence>
<dbReference type="EMBL" id="QKTW01000022">
    <property type="protein sequence ID" value="PZF71659.1"/>
    <property type="molecule type" value="Genomic_DNA"/>
</dbReference>
<reference evidence="9 10" key="1">
    <citation type="submission" date="2018-06" db="EMBL/GenBank/DDBJ databases">
        <title>Mucibacter soli gen. nov., sp. nov., a new member of the family Chitinophagaceae producing mucin.</title>
        <authorList>
            <person name="Kim M.-K."/>
            <person name="Park S."/>
            <person name="Kim T.-S."/>
            <person name="Joung Y."/>
            <person name="Han J.-H."/>
            <person name="Kim S.B."/>
        </authorList>
    </citation>
    <scope>NUCLEOTIDE SEQUENCE [LARGE SCALE GENOMIC DNA]</scope>
    <source>
        <strain evidence="9 10">R1-15</strain>
    </source>
</reference>
<keyword evidence="4 9" id="KW-0808">Transferase</keyword>
<dbReference type="PANTHER" id="PTHR45790">
    <property type="entry name" value="SIROHEME SYNTHASE-RELATED"/>
    <property type="match status" value="1"/>
</dbReference>
<dbReference type="Proteomes" id="UP000248745">
    <property type="component" value="Unassembled WGS sequence"/>
</dbReference>
<evidence type="ECO:0000259" key="8">
    <source>
        <dbReference type="Pfam" id="PF00590"/>
    </source>
</evidence>
<keyword evidence="6" id="KW-0627">Porphyrin biosynthesis</keyword>
<evidence type="ECO:0000256" key="2">
    <source>
        <dbReference type="ARBA" id="ARBA00012162"/>
    </source>
</evidence>
<accession>A0A2W2B621</accession>
<evidence type="ECO:0000256" key="7">
    <source>
        <dbReference type="ARBA" id="ARBA00025705"/>
    </source>
</evidence>
<keyword evidence="10" id="KW-1185">Reference proteome</keyword>
<name>A0A2W2B621_9BACT</name>
<dbReference type="FunFam" id="3.40.1010.10:FF:000001">
    <property type="entry name" value="Siroheme synthase"/>
    <property type="match status" value="1"/>
</dbReference>
<dbReference type="SUPFAM" id="SSF53790">
    <property type="entry name" value="Tetrapyrrole methylase"/>
    <property type="match status" value="1"/>
</dbReference>
<dbReference type="InterPro" id="IPR050161">
    <property type="entry name" value="Siro_Cobalamin_biosynth"/>
</dbReference>
<dbReference type="GO" id="GO:0004851">
    <property type="term" value="F:uroporphyrin-III C-methyltransferase activity"/>
    <property type="evidence" value="ECO:0007669"/>
    <property type="project" value="UniProtKB-EC"/>
</dbReference>
<evidence type="ECO:0000256" key="4">
    <source>
        <dbReference type="ARBA" id="ARBA00022679"/>
    </source>
</evidence>
<dbReference type="PANTHER" id="PTHR45790:SF3">
    <property type="entry name" value="S-ADENOSYL-L-METHIONINE-DEPENDENT UROPORPHYRINOGEN III METHYLTRANSFERASE, CHLOROPLASTIC"/>
    <property type="match status" value="1"/>
</dbReference>
<evidence type="ECO:0000256" key="6">
    <source>
        <dbReference type="ARBA" id="ARBA00023244"/>
    </source>
</evidence>
<sequence>MHTGKVVIAGAGPGDPELLTLKTARYLHMAEVVLTDRLVSEQILQRYVNPVAEIIFVGKEGGENKSIAQKTINKLLVQYAQEGKFIVRLKGGDISVFSNILDELETLRAHNIPYELVPGITAASGAAAYAGIPLTARDNARAVRFLTYQKTDILSAAHWQDLADTDDTLVFYMSGETLNDLVQHLSLHGISGKKSVAVIEQATTPYQRVFTRKFSDLNSQILRRGFVSPTLLIIGNVVNLHQSFRWLANSKISKSYFRAAGENQPVQQYSLSSLI</sequence>
<comment type="similarity">
    <text evidence="1">Belongs to the precorrin methyltransferase family.</text>
</comment>
<dbReference type="Gene3D" id="3.30.950.10">
    <property type="entry name" value="Methyltransferase, Cobalt-precorrin-4 Transmethylase, Domain 2"/>
    <property type="match status" value="1"/>
</dbReference>
<evidence type="ECO:0000256" key="3">
    <source>
        <dbReference type="ARBA" id="ARBA00022603"/>
    </source>
</evidence>
<comment type="caution">
    <text evidence="9">The sequence shown here is derived from an EMBL/GenBank/DDBJ whole genome shotgun (WGS) entry which is preliminary data.</text>
</comment>
<dbReference type="GO" id="GO:0019354">
    <property type="term" value="P:siroheme biosynthetic process"/>
    <property type="evidence" value="ECO:0007669"/>
    <property type="project" value="InterPro"/>
</dbReference>
<dbReference type="RefSeq" id="WP_111000033.1">
    <property type="nucleotide sequence ID" value="NZ_QKTW01000022.1"/>
</dbReference>
<evidence type="ECO:0000313" key="10">
    <source>
        <dbReference type="Proteomes" id="UP000248745"/>
    </source>
</evidence>
<dbReference type="InterPro" id="IPR014777">
    <property type="entry name" value="4pyrrole_Mease_sub1"/>
</dbReference>
<keyword evidence="3 9" id="KW-0489">Methyltransferase</keyword>
<dbReference type="NCBIfam" id="NF004790">
    <property type="entry name" value="PRK06136.1"/>
    <property type="match status" value="1"/>
</dbReference>
<organism evidence="9 10">
    <name type="scientific">Taibaiella soli</name>
    <dbReference type="NCBI Taxonomy" id="1649169"/>
    <lineage>
        <taxon>Bacteria</taxon>
        <taxon>Pseudomonadati</taxon>
        <taxon>Bacteroidota</taxon>
        <taxon>Chitinophagia</taxon>
        <taxon>Chitinophagales</taxon>
        <taxon>Chitinophagaceae</taxon>
        <taxon>Taibaiella</taxon>
    </lineage>
</organism>
<dbReference type="InterPro" id="IPR014776">
    <property type="entry name" value="4pyrrole_Mease_sub2"/>
</dbReference>
<comment type="pathway">
    <text evidence="7">Porphyrin-containing compound metabolism; siroheme biosynthesis; precorrin-2 from uroporphyrinogen III: step 1/1.</text>
</comment>
<dbReference type="CDD" id="cd11642">
    <property type="entry name" value="SUMT"/>
    <property type="match status" value="1"/>
</dbReference>
<dbReference type="InterPro" id="IPR035996">
    <property type="entry name" value="4pyrrol_Methylase_sf"/>
</dbReference>
<dbReference type="InterPro" id="IPR006366">
    <property type="entry name" value="CobA/CysG_C"/>
</dbReference>